<feature type="binding site" evidence="5">
    <location>
        <position position="194"/>
    </location>
    <ligand>
        <name>chlorophyll a</name>
        <dbReference type="ChEBI" id="CHEBI:58416"/>
        <label>1</label>
    </ligand>
</feature>
<keyword evidence="4" id="KW-0934">Plastid</keyword>
<protein>
    <submittedName>
        <fullName evidence="7">Light-harvesting Chl a protein 5</fullName>
    </submittedName>
</protein>
<dbReference type="GeneID" id="17305314"/>
<evidence type="ECO:0000313" key="9">
    <source>
        <dbReference type="Proteomes" id="UP000011087"/>
    </source>
</evidence>
<dbReference type="GO" id="GO:0009507">
    <property type="term" value="C:chloroplast"/>
    <property type="evidence" value="ECO:0007669"/>
    <property type="project" value="UniProtKB-SubCell"/>
</dbReference>
<feature type="binding site" evidence="5">
    <location>
        <position position="124"/>
    </location>
    <ligand>
        <name>chlorophyll a</name>
        <dbReference type="ChEBI" id="CHEBI:58416"/>
        <label>1</label>
    </ligand>
</feature>
<dbReference type="OrthoDB" id="423598at2759"/>
<dbReference type="STRING" id="905079.L1JK78"/>
<keyword evidence="5" id="KW-0148">Chlorophyll</keyword>
<keyword evidence="5" id="KW-0157">Chromophore</keyword>
<dbReference type="RefSeq" id="XP_005835539.1">
    <property type="nucleotide sequence ID" value="XM_005835482.1"/>
</dbReference>
<reference evidence="8" key="3">
    <citation type="submission" date="2015-06" db="UniProtKB">
        <authorList>
            <consortium name="EnsemblProtists"/>
        </authorList>
    </citation>
    <scope>IDENTIFICATION</scope>
</reference>
<dbReference type="Pfam" id="PF00504">
    <property type="entry name" value="Chloroa_b-bind"/>
    <property type="match status" value="1"/>
</dbReference>
<dbReference type="KEGG" id="gtt:GUITHDRAFT_151778"/>
<dbReference type="InterPro" id="IPR022796">
    <property type="entry name" value="Chloroa_b-bind"/>
</dbReference>
<evidence type="ECO:0000313" key="8">
    <source>
        <dbReference type="EnsemblProtists" id="EKX48559"/>
    </source>
</evidence>
<accession>L1JK78</accession>
<feature type="chain" id="PRO_5008771458" evidence="6">
    <location>
        <begin position="17"/>
        <end position="223"/>
    </location>
</feature>
<dbReference type="InterPro" id="IPR001344">
    <property type="entry name" value="Chloro_AB-bd_pln"/>
</dbReference>
<dbReference type="OMA" id="HLADPNH"/>
<dbReference type="PaxDb" id="55529-EKX48559"/>
<keyword evidence="2" id="KW-0150">Chloroplast</keyword>
<dbReference type="EMBL" id="JH992985">
    <property type="protein sequence ID" value="EKX48559.1"/>
    <property type="molecule type" value="Genomic_DNA"/>
</dbReference>
<name>L1JK78_GUITC</name>
<proteinExistence type="predicted"/>
<feature type="binding site" evidence="5">
    <location>
        <position position="191"/>
    </location>
    <ligand>
        <name>chlorophyll a</name>
        <dbReference type="ChEBI" id="CHEBI:58416"/>
        <label>1</label>
    </ligand>
</feature>
<feature type="binding site" evidence="5">
    <location>
        <position position="91"/>
    </location>
    <ligand>
        <name>chlorophyll a</name>
        <dbReference type="ChEBI" id="CHEBI:58416"/>
        <label>1</label>
    </ligand>
</feature>
<dbReference type="Gene3D" id="1.10.3460.10">
    <property type="entry name" value="Chlorophyll a/b binding protein domain"/>
    <property type="match status" value="1"/>
</dbReference>
<dbReference type="PANTHER" id="PTHR21649">
    <property type="entry name" value="CHLOROPHYLL A/B BINDING PROTEIN"/>
    <property type="match status" value="1"/>
</dbReference>
<feature type="binding site" description="axial binding residue" evidence="5">
    <location>
        <position position="161"/>
    </location>
    <ligand>
        <name>chlorophyll b</name>
        <dbReference type="ChEBI" id="CHEBI:61721"/>
        <label>1</label>
    </ligand>
    <ligandPart>
        <name>Mg</name>
        <dbReference type="ChEBI" id="CHEBI:25107"/>
    </ligandPart>
</feature>
<keyword evidence="3" id="KW-0602">Photosynthesis</keyword>
<organism evidence="7">
    <name type="scientific">Guillardia theta (strain CCMP2712)</name>
    <name type="common">Cryptophyte</name>
    <dbReference type="NCBI Taxonomy" id="905079"/>
    <lineage>
        <taxon>Eukaryota</taxon>
        <taxon>Cryptophyceae</taxon>
        <taxon>Pyrenomonadales</taxon>
        <taxon>Geminigeraceae</taxon>
        <taxon>Guillardia</taxon>
    </lineage>
</organism>
<dbReference type="Proteomes" id="UP000011087">
    <property type="component" value="Unassembled WGS sequence"/>
</dbReference>
<feature type="binding site" evidence="5">
    <location>
        <position position="150"/>
    </location>
    <ligand>
        <name>chlorophyll a</name>
        <dbReference type="ChEBI" id="CHEBI:58416"/>
        <label>3</label>
    </ligand>
</feature>
<reference evidence="7 9" key="1">
    <citation type="journal article" date="2012" name="Nature">
        <title>Algal genomes reveal evolutionary mosaicism and the fate of nucleomorphs.</title>
        <authorList>
            <consortium name="DOE Joint Genome Institute"/>
            <person name="Curtis B.A."/>
            <person name="Tanifuji G."/>
            <person name="Burki F."/>
            <person name="Gruber A."/>
            <person name="Irimia M."/>
            <person name="Maruyama S."/>
            <person name="Arias M.C."/>
            <person name="Ball S.G."/>
            <person name="Gile G.H."/>
            <person name="Hirakawa Y."/>
            <person name="Hopkins J.F."/>
            <person name="Kuo A."/>
            <person name="Rensing S.A."/>
            <person name="Schmutz J."/>
            <person name="Symeonidi A."/>
            <person name="Elias M."/>
            <person name="Eveleigh R.J."/>
            <person name="Herman E.K."/>
            <person name="Klute M.J."/>
            <person name="Nakayama T."/>
            <person name="Obornik M."/>
            <person name="Reyes-Prieto A."/>
            <person name="Armbrust E.V."/>
            <person name="Aves S.J."/>
            <person name="Beiko R.G."/>
            <person name="Coutinho P."/>
            <person name="Dacks J.B."/>
            <person name="Durnford D.G."/>
            <person name="Fast N.M."/>
            <person name="Green B.R."/>
            <person name="Grisdale C.J."/>
            <person name="Hempel F."/>
            <person name="Henrissat B."/>
            <person name="Hoppner M.P."/>
            <person name="Ishida K."/>
            <person name="Kim E."/>
            <person name="Koreny L."/>
            <person name="Kroth P.G."/>
            <person name="Liu Y."/>
            <person name="Malik S.B."/>
            <person name="Maier U.G."/>
            <person name="McRose D."/>
            <person name="Mock T."/>
            <person name="Neilson J.A."/>
            <person name="Onodera N.T."/>
            <person name="Poole A.M."/>
            <person name="Pritham E.J."/>
            <person name="Richards T.A."/>
            <person name="Rocap G."/>
            <person name="Roy S.W."/>
            <person name="Sarai C."/>
            <person name="Schaack S."/>
            <person name="Shirato S."/>
            <person name="Slamovits C.H."/>
            <person name="Spencer D.F."/>
            <person name="Suzuki S."/>
            <person name="Worden A.Z."/>
            <person name="Zauner S."/>
            <person name="Barry K."/>
            <person name="Bell C."/>
            <person name="Bharti A.K."/>
            <person name="Crow J.A."/>
            <person name="Grimwood J."/>
            <person name="Kramer R."/>
            <person name="Lindquist E."/>
            <person name="Lucas S."/>
            <person name="Salamov A."/>
            <person name="McFadden G.I."/>
            <person name="Lane C.E."/>
            <person name="Keeling P.J."/>
            <person name="Gray M.W."/>
            <person name="Grigoriev I.V."/>
            <person name="Archibald J.M."/>
        </authorList>
    </citation>
    <scope>NUCLEOTIDE SEQUENCE</scope>
    <source>
        <strain evidence="7 9">CCMP2712</strain>
    </source>
</reference>
<keyword evidence="9" id="KW-1185">Reference proteome</keyword>
<dbReference type="GO" id="GO:0009765">
    <property type="term" value="P:photosynthesis, light harvesting"/>
    <property type="evidence" value="ECO:0007669"/>
    <property type="project" value="InterPro"/>
</dbReference>
<keyword evidence="6" id="KW-0732">Signal</keyword>
<gene>
    <name evidence="7" type="primary">Lhcr5</name>
    <name evidence="7" type="ORF">GUITHDRAFT_151778</name>
</gene>
<evidence type="ECO:0000256" key="4">
    <source>
        <dbReference type="ARBA" id="ARBA00022640"/>
    </source>
</evidence>
<feature type="binding site" evidence="5">
    <location>
        <position position="196"/>
    </location>
    <ligand>
        <name>chlorophyll a</name>
        <dbReference type="ChEBI" id="CHEBI:58416"/>
        <label>1</label>
    </ligand>
</feature>
<evidence type="ECO:0000256" key="5">
    <source>
        <dbReference type="PIRSR" id="PIRSR601344-1"/>
    </source>
</evidence>
<evidence type="ECO:0000256" key="2">
    <source>
        <dbReference type="ARBA" id="ARBA00022528"/>
    </source>
</evidence>
<feature type="signal peptide" evidence="6">
    <location>
        <begin position="1"/>
        <end position="16"/>
    </location>
</feature>
<feature type="binding site" evidence="5">
    <location>
        <position position="79"/>
    </location>
    <ligand>
        <name>chlorophyll a</name>
        <dbReference type="ChEBI" id="CHEBI:58416"/>
        <label>1</label>
    </ligand>
</feature>
<evidence type="ECO:0000313" key="7">
    <source>
        <dbReference type="EMBL" id="EKX48559.1"/>
    </source>
</evidence>
<sequence>MLRVLLLAAVAASASAFAPSSLLPATRRAGNAGISMQLFGDGKIQGKGVTAIPFAGRPNTPAFDGTWAGDVGFDPLTISGWLDIKWLREAELKHCRVAMLAVAGCIAQDLFRFPGAETVYSSDLKLTKLHDAALKTGTMGQMLFWLGSFEAISTAAVIQMLQGSGRKPGDFGFDPLGLGKGGDRARLELAEIKNGRLAMIAFSGIIHHYFITGKGPIELITGK</sequence>
<dbReference type="GO" id="GO:0016020">
    <property type="term" value="C:membrane"/>
    <property type="evidence" value="ECO:0007669"/>
    <property type="project" value="InterPro"/>
</dbReference>
<dbReference type="GO" id="GO:0016168">
    <property type="term" value="F:chlorophyll binding"/>
    <property type="evidence" value="ECO:0007669"/>
    <property type="project" value="UniProtKB-KW"/>
</dbReference>
<dbReference type="HOGENOM" id="CLU_057943_3_2_1"/>
<dbReference type="eggNOG" id="ENOG502S212">
    <property type="taxonomic scope" value="Eukaryota"/>
</dbReference>
<dbReference type="EnsemblProtists" id="EKX48559">
    <property type="protein sequence ID" value="EKX48559"/>
    <property type="gene ID" value="GUITHDRAFT_151778"/>
</dbReference>
<dbReference type="AlphaFoldDB" id="L1JK78"/>
<dbReference type="SUPFAM" id="SSF103511">
    <property type="entry name" value="Chlorophyll a-b binding protein"/>
    <property type="match status" value="1"/>
</dbReference>
<feature type="binding site" description="axial binding residue" evidence="5">
    <location>
        <position position="96"/>
    </location>
    <ligand>
        <name>chlorophyll b</name>
        <dbReference type="ChEBI" id="CHEBI:61721"/>
        <label>1</label>
    </ligand>
    <ligandPart>
        <name>Mg</name>
        <dbReference type="ChEBI" id="CHEBI:25107"/>
    </ligandPart>
</feature>
<evidence type="ECO:0000256" key="1">
    <source>
        <dbReference type="ARBA" id="ARBA00004229"/>
    </source>
</evidence>
<evidence type="ECO:0000256" key="6">
    <source>
        <dbReference type="SAM" id="SignalP"/>
    </source>
</evidence>
<comment type="subcellular location">
    <subcellularLocation>
        <location evidence="1">Plastid</location>
        <location evidence="1">Chloroplast</location>
    </subcellularLocation>
</comment>
<evidence type="ECO:0000256" key="3">
    <source>
        <dbReference type="ARBA" id="ARBA00022531"/>
    </source>
</evidence>
<feature type="binding site" evidence="5">
    <location>
        <position position="94"/>
    </location>
    <ligand>
        <name>chlorophyll a</name>
        <dbReference type="ChEBI" id="CHEBI:58416"/>
        <label>1</label>
    </ligand>
</feature>
<reference evidence="9" key="2">
    <citation type="submission" date="2012-11" db="EMBL/GenBank/DDBJ databases">
        <authorList>
            <person name="Kuo A."/>
            <person name="Curtis B.A."/>
            <person name="Tanifuji G."/>
            <person name="Burki F."/>
            <person name="Gruber A."/>
            <person name="Irimia M."/>
            <person name="Maruyama S."/>
            <person name="Arias M.C."/>
            <person name="Ball S.G."/>
            <person name="Gile G.H."/>
            <person name="Hirakawa Y."/>
            <person name="Hopkins J.F."/>
            <person name="Rensing S.A."/>
            <person name="Schmutz J."/>
            <person name="Symeonidi A."/>
            <person name="Elias M."/>
            <person name="Eveleigh R.J."/>
            <person name="Herman E.K."/>
            <person name="Klute M.J."/>
            <person name="Nakayama T."/>
            <person name="Obornik M."/>
            <person name="Reyes-Prieto A."/>
            <person name="Armbrust E.V."/>
            <person name="Aves S.J."/>
            <person name="Beiko R.G."/>
            <person name="Coutinho P."/>
            <person name="Dacks J.B."/>
            <person name="Durnford D.G."/>
            <person name="Fast N.M."/>
            <person name="Green B.R."/>
            <person name="Grisdale C."/>
            <person name="Hempe F."/>
            <person name="Henrissat B."/>
            <person name="Hoppner M.P."/>
            <person name="Ishida K.-I."/>
            <person name="Kim E."/>
            <person name="Koreny L."/>
            <person name="Kroth P.G."/>
            <person name="Liu Y."/>
            <person name="Malik S.-B."/>
            <person name="Maier U.G."/>
            <person name="McRose D."/>
            <person name="Mock T."/>
            <person name="Neilson J.A."/>
            <person name="Onodera N.T."/>
            <person name="Poole A.M."/>
            <person name="Pritham E.J."/>
            <person name="Richards T.A."/>
            <person name="Rocap G."/>
            <person name="Roy S.W."/>
            <person name="Sarai C."/>
            <person name="Schaack S."/>
            <person name="Shirato S."/>
            <person name="Slamovits C.H."/>
            <person name="Spencer D.F."/>
            <person name="Suzuki S."/>
            <person name="Worden A.Z."/>
            <person name="Zauner S."/>
            <person name="Barry K."/>
            <person name="Bell C."/>
            <person name="Bharti A.K."/>
            <person name="Crow J.A."/>
            <person name="Grimwood J."/>
            <person name="Kramer R."/>
            <person name="Lindquist E."/>
            <person name="Lucas S."/>
            <person name="Salamov A."/>
            <person name="McFadden G.I."/>
            <person name="Lane C.E."/>
            <person name="Keeling P.J."/>
            <person name="Gray M.W."/>
            <person name="Grigoriev I.V."/>
            <person name="Archibald J.M."/>
        </authorList>
    </citation>
    <scope>NUCLEOTIDE SEQUENCE</scope>
    <source>
        <strain evidence="9">CCMP2712</strain>
    </source>
</reference>